<dbReference type="EMBL" id="CP111020">
    <property type="protein sequence ID" value="WAR13680.1"/>
    <property type="molecule type" value="Genomic_DNA"/>
</dbReference>
<keyword evidence="3" id="KW-1185">Reference proteome</keyword>
<keyword evidence="1" id="KW-0732">Signal</keyword>
<feature type="non-terminal residue" evidence="2">
    <location>
        <position position="123"/>
    </location>
</feature>
<proteinExistence type="predicted"/>
<evidence type="ECO:0000313" key="3">
    <source>
        <dbReference type="Proteomes" id="UP001164746"/>
    </source>
</evidence>
<feature type="chain" id="PRO_5046644067" evidence="1">
    <location>
        <begin position="22"/>
        <end position="123"/>
    </location>
</feature>
<evidence type="ECO:0000313" key="2">
    <source>
        <dbReference type="EMBL" id="WAR13680.1"/>
    </source>
</evidence>
<gene>
    <name evidence="2" type="ORF">MAR_003785</name>
</gene>
<protein>
    <submittedName>
        <fullName evidence="2">Uncharacterized protein</fullName>
    </submittedName>
</protein>
<organism evidence="2 3">
    <name type="scientific">Mya arenaria</name>
    <name type="common">Soft-shell clam</name>
    <dbReference type="NCBI Taxonomy" id="6604"/>
    <lineage>
        <taxon>Eukaryota</taxon>
        <taxon>Metazoa</taxon>
        <taxon>Spiralia</taxon>
        <taxon>Lophotrochozoa</taxon>
        <taxon>Mollusca</taxon>
        <taxon>Bivalvia</taxon>
        <taxon>Autobranchia</taxon>
        <taxon>Heteroconchia</taxon>
        <taxon>Euheterodonta</taxon>
        <taxon>Imparidentia</taxon>
        <taxon>Neoheterodontei</taxon>
        <taxon>Myida</taxon>
        <taxon>Myoidea</taxon>
        <taxon>Myidae</taxon>
        <taxon>Mya</taxon>
    </lineage>
</organism>
<feature type="signal peptide" evidence="1">
    <location>
        <begin position="1"/>
        <end position="21"/>
    </location>
</feature>
<evidence type="ECO:0000256" key="1">
    <source>
        <dbReference type="SAM" id="SignalP"/>
    </source>
</evidence>
<reference evidence="2" key="1">
    <citation type="submission" date="2022-11" db="EMBL/GenBank/DDBJ databases">
        <title>Centuries of genome instability and evolution in soft-shell clam transmissible cancer (bioRxiv).</title>
        <authorList>
            <person name="Hart S.F.M."/>
            <person name="Yonemitsu M.A."/>
            <person name="Giersch R.M."/>
            <person name="Beal B.F."/>
            <person name="Arriagada G."/>
            <person name="Davis B.W."/>
            <person name="Ostrander E.A."/>
            <person name="Goff S.P."/>
            <person name="Metzger M.J."/>
        </authorList>
    </citation>
    <scope>NUCLEOTIDE SEQUENCE</scope>
    <source>
        <strain evidence="2">MELC-2E11</strain>
        <tissue evidence="2">Siphon/mantle</tissue>
    </source>
</reference>
<dbReference type="Proteomes" id="UP001164746">
    <property type="component" value="Chromosome 9"/>
</dbReference>
<sequence length="123" mass="13476">AEQTVLLSLFFSAFTRWRLWALSNSVGVEDFLPAKPFPFVMYLCSFVISTNSASPIKCSDIVIDSSCTTIIIESSKTYQYRDRAWIVSLSSFSAASPAANNGGGIYFLNALVDGKAKKPKMVT</sequence>
<name>A0ABY7EV23_MYAAR</name>
<accession>A0ABY7EV23</accession>